<keyword evidence="1" id="KW-0812">Transmembrane</keyword>
<proteinExistence type="predicted"/>
<keyword evidence="1" id="KW-0472">Membrane</keyword>
<dbReference type="InterPro" id="IPR000259">
    <property type="entry name" value="Adhesion_dom_fimbrial"/>
</dbReference>
<dbReference type="GeneID" id="75023344"/>
<organism evidence="3 4">
    <name type="scientific">Serratia entomophila</name>
    <dbReference type="NCBI Taxonomy" id="42906"/>
    <lineage>
        <taxon>Bacteria</taxon>
        <taxon>Pseudomonadati</taxon>
        <taxon>Pseudomonadota</taxon>
        <taxon>Gammaproteobacteria</taxon>
        <taxon>Enterobacterales</taxon>
        <taxon>Yersiniaceae</taxon>
        <taxon>Serratia</taxon>
    </lineage>
</organism>
<dbReference type="Gene3D" id="2.60.40.1090">
    <property type="entry name" value="Fimbrial-type adhesion domain"/>
    <property type="match status" value="1"/>
</dbReference>
<dbReference type="Proteomes" id="UP001056873">
    <property type="component" value="Chromosome"/>
</dbReference>
<dbReference type="EMBL" id="CP074347">
    <property type="protein sequence ID" value="USU99373.1"/>
    <property type="molecule type" value="Genomic_DNA"/>
</dbReference>
<dbReference type="InterPro" id="IPR008966">
    <property type="entry name" value="Adhesion_dom_sf"/>
</dbReference>
<feature type="domain" description="Fimbrial-type adhesion" evidence="2">
    <location>
        <begin position="60"/>
        <end position="216"/>
    </location>
</feature>
<dbReference type="InterPro" id="IPR050263">
    <property type="entry name" value="Bact_Fimbrial_Adh_Pro"/>
</dbReference>
<dbReference type="RefSeq" id="WP_234585234.1">
    <property type="nucleotide sequence ID" value="NZ_CAMIPG010000006.1"/>
</dbReference>
<accession>A0ABY5CN54</accession>
<dbReference type="PANTHER" id="PTHR33420:SF26">
    <property type="entry name" value="FIMBRIAL SUBUNIT"/>
    <property type="match status" value="1"/>
</dbReference>
<evidence type="ECO:0000259" key="2">
    <source>
        <dbReference type="Pfam" id="PF00419"/>
    </source>
</evidence>
<keyword evidence="4" id="KW-1185">Reference proteome</keyword>
<feature type="transmembrane region" description="Helical" evidence="1">
    <location>
        <begin position="20"/>
        <end position="40"/>
    </location>
</feature>
<dbReference type="InterPro" id="IPR036937">
    <property type="entry name" value="Adhesion_dom_fimbrial_sf"/>
</dbReference>
<dbReference type="SUPFAM" id="SSF49401">
    <property type="entry name" value="Bacterial adhesins"/>
    <property type="match status" value="1"/>
</dbReference>
<dbReference type="Pfam" id="PF00419">
    <property type="entry name" value="Fimbrial"/>
    <property type="match status" value="1"/>
</dbReference>
<reference evidence="3" key="1">
    <citation type="journal article" date="2022" name="BMC Genomics">
        <title>Genome sequence of the entomopathogenic Serratia entomophila isolate 626 and characterisation of the species specific itaconate degradation pathway.</title>
        <authorList>
            <person name="Vaughan A.L."/>
            <person name="Altermann E."/>
            <person name="Glare T.R."/>
            <person name="Hurst M.R.H."/>
        </authorList>
    </citation>
    <scope>NUCLEOTIDE SEQUENCE</scope>
    <source>
        <strain evidence="3">626</strain>
    </source>
</reference>
<sequence>MKRKQNKDRLPYRSEWRYYAAMGGLALMIPLTLGVMAMLLPAAGATDTWQVEGANGLLQVRGALTESACRLDMASARQDIRLGDTGTGRLLQTGDRGRPVAFELRLRDCLHVSSSRRDERTGALTWAPDQPAVTVSFSAPADNDAPHLVKAQGVSGLGLRLLDQRGRDVRLGSRGEPLMLTPGQGALSYTVVPERTSAPLMAGAYRAIVDFRLSYD</sequence>
<dbReference type="PANTHER" id="PTHR33420">
    <property type="entry name" value="FIMBRIAL SUBUNIT ELFA-RELATED"/>
    <property type="match status" value="1"/>
</dbReference>
<keyword evidence="1" id="KW-1133">Transmembrane helix</keyword>
<evidence type="ECO:0000313" key="3">
    <source>
        <dbReference type="EMBL" id="USU99373.1"/>
    </source>
</evidence>
<protein>
    <submittedName>
        <fullName evidence="3">Type 1 fimbrial protein</fullName>
    </submittedName>
</protein>
<evidence type="ECO:0000313" key="4">
    <source>
        <dbReference type="Proteomes" id="UP001056873"/>
    </source>
</evidence>
<gene>
    <name evidence="3" type="ORF">KFQ06_15025</name>
</gene>
<name>A0ABY5CN54_9GAMM</name>
<evidence type="ECO:0000256" key="1">
    <source>
        <dbReference type="SAM" id="Phobius"/>
    </source>
</evidence>